<sequence length="300" mass="32637">MLHTQRSFLLTACCLLVSITSPAFAVADQAVSDAPATAVAASEDTPAGQLEKHLETKPKSSLFQGFTQHEFQLDGAACKLVSPATPAPTAPWIWRARFWGHQPQLDVALLNQGWHVCYCDIADLFGNDAAVDRWNQFYELSQQIGLNPKPVLEGMSRGGLIVMRWASANPDHVSGIYVDNAVMDIRSWPGGKGKGIGGPRTWKTCLAAYQMTDEETEAIDDGPLHRLAGLAKAGVPIFAMINEADNVVPPSENSDLLVKRYRELGGTIKELRRPGLGHHPHSLKDPAPLVEFAIQAIQSK</sequence>
<dbReference type="Gene3D" id="3.40.50.1820">
    <property type="entry name" value="alpha/beta hydrolase"/>
    <property type="match status" value="1"/>
</dbReference>
<gene>
    <name evidence="2" type="ORF">SAMN06265222_10849</name>
</gene>
<keyword evidence="3" id="KW-1185">Reference proteome</keyword>
<dbReference type="InterPro" id="IPR029058">
    <property type="entry name" value="AB_hydrolase_fold"/>
</dbReference>
<dbReference type="SUPFAM" id="SSF53474">
    <property type="entry name" value="alpha/beta-Hydrolases"/>
    <property type="match status" value="1"/>
</dbReference>
<evidence type="ECO:0000313" key="2">
    <source>
        <dbReference type="EMBL" id="SMP63320.1"/>
    </source>
</evidence>
<protein>
    <recommendedName>
        <fullName evidence="4">Secreted protein</fullName>
    </recommendedName>
</protein>
<keyword evidence="1" id="KW-0732">Signal</keyword>
<reference evidence="2 3" key="1">
    <citation type="submission" date="2017-05" db="EMBL/GenBank/DDBJ databases">
        <authorList>
            <person name="Varghese N."/>
            <person name="Submissions S."/>
        </authorList>
    </citation>
    <scope>NUCLEOTIDE SEQUENCE [LARGE SCALE GENOMIC DNA]</scope>
    <source>
        <strain evidence="2 3">DSM 25457</strain>
    </source>
</reference>
<dbReference type="RefSeq" id="WP_283433428.1">
    <property type="nucleotide sequence ID" value="NZ_FXUG01000008.1"/>
</dbReference>
<organism evidence="2 3">
    <name type="scientific">Neorhodopirellula lusitana</name>
    <dbReference type="NCBI Taxonomy" id="445327"/>
    <lineage>
        <taxon>Bacteria</taxon>
        <taxon>Pseudomonadati</taxon>
        <taxon>Planctomycetota</taxon>
        <taxon>Planctomycetia</taxon>
        <taxon>Pirellulales</taxon>
        <taxon>Pirellulaceae</taxon>
        <taxon>Neorhodopirellula</taxon>
    </lineage>
</organism>
<name>A0ABY1QCQ6_9BACT</name>
<dbReference type="EMBL" id="FXUG01000008">
    <property type="protein sequence ID" value="SMP63320.1"/>
    <property type="molecule type" value="Genomic_DNA"/>
</dbReference>
<proteinExistence type="predicted"/>
<feature type="chain" id="PRO_5047035732" description="Secreted protein" evidence="1">
    <location>
        <begin position="26"/>
        <end position="300"/>
    </location>
</feature>
<accession>A0ABY1QCQ6</accession>
<evidence type="ECO:0000256" key="1">
    <source>
        <dbReference type="SAM" id="SignalP"/>
    </source>
</evidence>
<dbReference type="Proteomes" id="UP001158067">
    <property type="component" value="Unassembled WGS sequence"/>
</dbReference>
<comment type="caution">
    <text evidence="2">The sequence shown here is derived from an EMBL/GenBank/DDBJ whole genome shotgun (WGS) entry which is preliminary data.</text>
</comment>
<feature type="signal peptide" evidence="1">
    <location>
        <begin position="1"/>
        <end position="25"/>
    </location>
</feature>
<evidence type="ECO:0008006" key="4">
    <source>
        <dbReference type="Google" id="ProtNLM"/>
    </source>
</evidence>
<evidence type="ECO:0000313" key="3">
    <source>
        <dbReference type="Proteomes" id="UP001158067"/>
    </source>
</evidence>